<evidence type="ECO:0000313" key="3">
    <source>
        <dbReference type="Proteomes" id="UP000008867"/>
    </source>
</evidence>
<feature type="compositionally biased region" description="Acidic residues" evidence="1">
    <location>
        <begin position="168"/>
        <end position="183"/>
    </location>
</feature>
<feature type="region of interest" description="Disordered" evidence="1">
    <location>
        <begin position="1"/>
        <end position="46"/>
    </location>
</feature>
<keyword evidence="3" id="KW-1185">Reference proteome</keyword>
<dbReference type="SUPFAM" id="SSF52047">
    <property type="entry name" value="RNI-like"/>
    <property type="match status" value="1"/>
</dbReference>
<protein>
    <submittedName>
        <fullName evidence="2">Uncharacterized protein</fullName>
    </submittedName>
</protein>
<feature type="compositionally biased region" description="Polar residues" evidence="1">
    <location>
        <begin position="134"/>
        <end position="152"/>
    </location>
</feature>
<dbReference type="VEuPathDB" id="FungiDB:sr14169"/>
<dbReference type="eggNOG" id="ENOG502SAW1">
    <property type="taxonomic scope" value="Eukaryota"/>
</dbReference>
<gene>
    <name evidence="2" type="ORF">sr14169</name>
</gene>
<dbReference type="InterPro" id="IPR032675">
    <property type="entry name" value="LRR_dom_sf"/>
</dbReference>
<dbReference type="Proteomes" id="UP000008867">
    <property type="component" value="Chromosome 7"/>
</dbReference>
<organism evidence="2 3">
    <name type="scientific">Sporisorium reilianum (strain SRZ2)</name>
    <name type="common">Maize head smut fungus</name>
    <dbReference type="NCBI Taxonomy" id="999809"/>
    <lineage>
        <taxon>Eukaryota</taxon>
        <taxon>Fungi</taxon>
        <taxon>Dikarya</taxon>
        <taxon>Basidiomycota</taxon>
        <taxon>Ustilaginomycotina</taxon>
        <taxon>Ustilaginomycetes</taxon>
        <taxon>Ustilaginales</taxon>
        <taxon>Ustilaginaceae</taxon>
        <taxon>Sporisorium</taxon>
    </lineage>
</organism>
<reference evidence="2 3" key="1">
    <citation type="journal article" date="2010" name="Science">
        <title>Pathogenicity determinants in smut fungi revealed by genome comparison.</title>
        <authorList>
            <person name="Schirawski J."/>
            <person name="Mannhaupt G."/>
            <person name="Muench K."/>
            <person name="Brefort T."/>
            <person name="Schipper K."/>
            <person name="Doehlemann G."/>
            <person name="Di Stasio M."/>
            <person name="Roessel N."/>
            <person name="Mendoza-Mendoza A."/>
            <person name="Pester D."/>
            <person name="Mueller O."/>
            <person name="Winterberg B."/>
            <person name="Meyer E."/>
            <person name="Ghareeb H."/>
            <person name="Wollenberg T."/>
            <person name="Muensterkoetter M."/>
            <person name="Wong P."/>
            <person name="Walter M."/>
            <person name="Stukenbrock E."/>
            <person name="Gueldener U."/>
            <person name="Kahmann R."/>
        </authorList>
    </citation>
    <scope>NUCLEOTIDE SEQUENCE [LARGE SCALE GENOMIC DNA]</scope>
    <source>
        <strain evidence="3">SRZ2</strain>
    </source>
</reference>
<dbReference type="Gene3D" id="3.80.10.10">
    <property type="entry name" value="Ribonuclease Inhibitor"/>
    <property type="match status" value="1"/>
</dbReference>
<dbReference type="AlphaFoldDB" id="E7A205"/>
<feature type="compositionally biased region" description="Basic residues" evidence="1">
    <location>
        <begin position="27"/>
        <end position="44"/>
    </location>
</feature>
<proteinExistence type="predicted"/>
<feature type="region of interest" description="Disordered" evidence="1">
    <location>
        <begin position="133"/>
        <end position="205"/>
    </location>
</feature>
<dbReference type="OrthoDB" id="550575at2759"/>
<dbReference type="HOGENOM" id="CLU_365324_0_0_1"/>
<feature type="compositionally biased region" description="Basic and acidic residues" evidence="1">
    <location>
        <begin position="11"/>
        <end position="26"/>
    </location>
</feature>
<evidence type="ECO:0000313" key="2">
    <source>
        <dbReference type="EMBL" id="CBQ73512.1"/>
    </source>
</evidence>
<evidence type="ECO:0000256" key="1">
    <source>
        <dbReference type="SAM" id="MobiDB-lite"/>
    </source>
</evidence>
<accession>E7A205</accession>
<sequence length="721" mass="78791">MPPKRLSISRIRAESSVRSHDPDLNRASKRYRSVATSSKRKRAPQPRVSARILRIHDDDIEETKVQNRFAPDVRAQRQNVSFRSLTPTQLARRDGDGFEVASLAGMCCEVVAGCFDSLLPSREIFDAAAEAGQGASTSSAKKPIRNSHTLQKSTRKRSKARAFGAAPDSDDDQHDYVPSDDDAPALARSTRSRREASSSKAGTGSTHLLAGWTTSELHYLTRKTSEQLKLLSPAASFLLYKTLVEQAPQHLTKPVISSFFLPPVLGSSSAATTTAAKTHVWLPASIPLLAHDKSAASFLVGHLTLSITAAREHRAPSALSERVAEDVPLALLPARGLALVPPVAVALRSLQLHGLTRLQDSTLARLFEAAMPSHQQAVLRLDTVSLRGCIAVADRTVSALCRATGPTLRYLNLDYTDITAASVATIKTLAPELHTLKLGYNDRLSDKTLQHALQAPATGDVLPFAKLANLRLRKCGAVGEVGVACFLRYAHATLEVLDVSHTLVGAARPDLRFLVLAFPAGVTALRKLNMHGAAWDYDSMAELIERSPRMHTLMVDQTPGANGPHDAERLLARLVASERDGGWSGRTWNRLHVRTMEPSSFVQRLLPDLLAVFPQRLQMGPLDSPFLDKTLEYDIPANCKVQHLGMRGARLGEHLWRFLPQLTTLRTLDLGYSDVPATIEANAFLESIDLSNCKQMRISTRRNAFALVARQSSADDADKQE</sequence>
<dbReference type="EMBL" id="FQ311472">
    <property type="protein sequence ID" value="CBQ73512.1"/>
    <property type="molecule type" value="Genomic_DNA"/>
</dbReference>
<name>E7A205_SPORE</name>